<dbReference type="RefSeq" id="WP_339098342.1">
    <property type="nucleotide sequence ID" value="NZ_CP149785.1"/>
</dbReference>
<keyword evidence="1" id="KW-0614">Plasmid</keyword>
<accession>A0AAU6Q840</accession>
<dbReference type="EMBL" id="CP149785">
    <property type="protein sequence ID" value="WYF46816.1"/>
    <property type="molecule type" value="Genomic_DNA"/>
</dbReference>
<reference evidence="1" key="1">
    <citation type="submission" date="2024-03" db="EMBL/GenBank/DDBJ databases">
        <title>Deinococcus weizhi sp. nov., isolated from human skin.</title>
        <authorList>
            <person name="Wei Z."/>
            <person name="Tian F."/>
            <person name="Yang C."/>
            <person name="Xin L.T."/>
            <person name="Wen Z.J."/>
            <person name="Lan K.C."/>
            <person name="Yu L."/>
            <person name="Zhe W."/>
            <person name="Dan F.D."/>
            <person name="Jun W."/>
            <person name="Rui Z."/>
            <person name="Yong X.J."/>
            <person name="Ting Y."/>
            <person name="Wei X."/>
            <person name="Xu Z.G."/>
            <person name="Xin Z."/>
            <person name="Dong F.G."/>
            <person name="Ni X.M."/>
            <person name="Zheng M.G."/>
            <person name="Chun Y."/>
            <person name="Qian W.X."/>
        </authorList>
    </citation>
    <scope>NUCLEOTIDE SEQUENCE</scope>
    <source>
        <strain evidence="1">VB142</strain>
        <plasmid evidence="1">p2</plasmid>
    </source>
</reference>
<geneLocation type="plasmid" evidence="1">
    <name>p2</name>
</geneLocation>
<proteinExistence type="predicted"/>
<dbReference type="AlphaFoldDB" id="A0AAU6Q840"/>
<sequence length="143" mass="16295">MKDRPSIAELWEQAAGDQDRFDDLMLEHGWVKEKRSRIERTEPYTQAEVLDQIHHRHLCVLSPETGKRESLLMTYVMTMGVAQHQESGEYHLLAYTALGREFIVDVPPFPDEASALAFGQECAEAAQNMKPAPEPLDLFGRLN</sequence>
<evidence type="ECO:0000313" key="1">
    <source>
        <dbReference type="EMBL" id="WYF46816.1"/>
    </source>
</evidence>
<organism evidence="1">
    <name type="scientific">Deinococcus sp. VB142</name>
    <dbReference type="NCBI Taxonomy" id="3112952"/>
    <lineage>
        <taxon>Bacteria</taxon>
        <taxon>Thermotogati</taxon>
        <taxon>Deinococcota</taxon>
        <taxon>Deinococci</taxon>
        <taxon>Deinococcales</taxon>
        <taxon>Deinococcaceae</taxon>
        <taxon>Deinococcus</taxon>
    </lineage>
</organism>
<name>A0AAU6Q840_9DEIO</name>
<gene>
    <name evidence="1" type="ORF">WDJ50_18415</name>
</gene>
<protein>
    <submittedName>
        <fullName evidence="1">Uncharacterized protein</fullName>
    </submittedName>
</protein>